<dbReference type="GO" id="GO:0005743">
    <property type="term" value="C:mitochondrial inner membrane"/>
    <property type="evidence" value="ECO:0007669"/>
    <property type="project" value="TreeGrafter"/>
</dbReference>
<sequence length="871" mass="96783">MAVDPPHQPPPPPRPLDPYAFTFESIPDRRSVSNNSHLEPDSDPGYDDEGSESITDSIANFPQRFGRTYHAYQAGSYVFPNDDVECERLELQGLVMTELFGGKWFLAPFPAERPPTRILDVGTGTGIWALEMGDRFPEARVYGIDLSPIQPTAVPSNVHFFVQDASEQWDWREPLDFVFVRGGIGSFANFKEEIVRQAFDNLEPGGWFETQDFNCDSQSDDGTLLPDSALQRWFDDMNAASEIIHRPLSQAHLAKNWLAEVGFVDIHEKCYKIPLNGWAKDPRYKALGKLWEQNWMSGLSGWSMSLFTQVLGRTPEEVESTAGWLAGWLAGCLEAIAASTPVCFHSPLSTTLLCLSLSRRSALDSVCLHQALHLRSSRPPTMSAYRACRPLAPILRTPGPVPRCVPRPRYPPTQATLTAARRLFSHGPRRPWLHNDAHDRLRSARPIFTADNVRRTVRSPRTHTVVVVAVLAAGGFYFSNLQTVPVSGRRRFNCFADETVAELSAQQVRQIELEVERQGGRFLPAWDPRTRLVERVMARLIPVSGGGALPRDEHDGAGPAPHDTWWGGGQVGDGDKSSSSSSSSSGGSKVDWEIRVIDDPNTMNAFVLPGGKVFVHSGILRATRTEAGLAAVLGHEIAHNMASHVGERMSGSIGINILLYSFYALSYAIPGGIFLIHSLGGGLLDMMFSMPMSRMQESEADYIGLMLMAEACYDPREAVDFWQRMEAASRSQGEEVPELMSTHPSNQHRIEKIQSWLPQALEKFQISDCQGTTPQSHPIPSRPRPTVTMSKSFTTAEVANHKTEKDMWLIVEDGVYDITAFQEEHPGGAKILKRFAGKNATKAFWKYHNEHVLEKYGGKLKIGTVKEAAKL</sequence>
<keyword evidence="5" id="KW-0862">Zinc</keyword>
<evidence type="ECO:0000313" key="10">
    <source>
        <dbReference type="EMBL" id="CRK37952.1"/>
    </source>
</evidence>
<keyword evidence="3" id="KW-0479">Metal-binding</keyword>
<dbReference type="PANTHER" id="PTHR22726:SF1">
    <property type="entry name" value="METALLOENDOPEPTIDASE OMA1, MITOCHONDRIAL"/>
    <property type="match status" value="1"/>
</dbReference>
<evidence type="ECO:0000313" key="11">
    <source>
        <dbReference type="Proteomes" id="UP000045706"/>
    </source>
</evidence>
<dbReference type="InterPro" id="IPR001915">
    <property type="entry name" value="Peptidase_M48"/>
</dbReference>
<keyword evidence="8" id="KW-1133">Transmembrane helix</keyword>
<keyword evidence="4" id="KW-0378">Hydrolase</keyword>
<evidence type="ECO:0000256" key="8">
    <source>
        <dbReference type="SAM" id="Phobius"/>
    </source>
</evidence>
<dbReference type="InterPro" id="IPR051156">
    <property type="entry name" value="Mito/Outer_Membr_Metalloprot"/>
</dbReference>
<evidence type="ECO:0000256" key="7">
    <source>
        <dbReference type="SAM" id="MobiDB-lite"/>
    </source>
</evidence>
<dbReference type="Proteomes" id="UP000045706">
    <property type="component" value="Unassembled WGS sequence"/>
</dbReference>
<dbReference type="Gene3D" id="3.30.2010.10">
    <property type="entry name" value="Metalloproteases ('zincins'), catalytic domain"/>
    <property type="match status" value="1"/>
</dbReference>
<feature type="region of interest" description="Disordered" evidence="7">
    <location>
        <begin position="547"/>
        <end position="588"/>
    </location>
</feature>
<evidence type="ECO:0000256" key="3">
    <source>
        <dbReference type="ARBA" id="ARBA00022723"/>
    </source>
</evidence>
<dbReference type="InterPro" id="IPR001199">
    <property type="entry name" value="Cyt_B5-like_heme/steroid-bd"/>
</dbReference>
<feature type="non-terminal residue" evidence="10">
    <location>
        <position position="871"/>
    </location>
</feature>
<keyword evidence="2" id="KW-0645">Protease</keyword>
<protein>
    <recommendedName>
        <fullName evidence="9">Cytochrome b5 heme-binding domain-containing protein</fullName>
    </recommendedName>
</protein>
<feature type="compositionally biased region" description="Low complexity" evidence="7">
    <location>
        <begin position="577"/>
        <end position="588"/>
    </location>
</feature>
<evidence type="ECO:0000256" key="4">
    <source>
        <dbReference type="ARBA" id="ARBA00022801"/>
    </source>
</evidence>
<feature type="region of interest" description="Disordered" evidence="7">
    <location>
        <begin position="1"/>
        <end position="54"/>
    </location>
</feature>
<feature type="domain" description="Cytochrome b5 heme-binding" evidence="9">
    <location>
        <begin position="790"/>
        <end position="866"/>
    </location>
</feature>
<dbReference type="SUPFAM" id="SSF55856">
    <property type="entry name" value="Cytochrome b5-like heme/steroid binding domain"/>
    <property type="match status" value="1"/>
</dbReference>
<keyword evidence="8" id="KW-0472">Membrane</keyword>
<evidence type="ECO:0000256" key="1">
    <source>
        <dbReference type="ARBA" id="ARBA00001947"/>
    </source>
</evidence>
<keyword evidence="8" id="KW-0812">Transmembrane</keyword>
<evidence type="ECO:0000259" key="9">
    <source>
        <dbReference type="PROSITE" id="PS50255"/>
    </source>
</evidence>
<dbReference type="EMBL" id="CVQI01030890">
    <property type="protein sequence ID" value="CRK37952.1"/>
    <property type="molecule type" value="Genomic_DNA"/>
</dbReference>
<dbReference type="Pfam" id="PF01435">
    <property type="entry name" value="Peptidase_M48"/>
    <property type="match status" value="1"/>
</dbReference>
<dbReference type="Pfam" id="PF13489">
    <property type="entry name" value="Methyltransf_23"/>
    <property type="match status" value="1"/>
</dbReference>
<dbReference type="Gene3D" id="3.40.50.150">
    <property type="entry name" value="Vaccinia Virus protein VP39"/>
    <property type="match status" value="1"/>
</dbReference>
<evidence type="ECO:0000256" key="6">
    <source>
        <dbReference type="ARBA" id="ARBA00023049"/>
    </source>
</evidence>
<gene>
    <name evidence="10" type="ORF">BN1723_015275</name>
</gene>
<organism evidence="10 11">
    <name type="scientific">Verticillium longisporum</name>
    <name type="common">Verticillium dahliae var. longisporum</name>
    <dbReference type="NCBI Taxonomy" id="100787"/>
    <lineage>
        <taxon>Eukaryota</taxon>
        <taxon>Fungi</taxon>
        <taxon>Dikarya</taxon>
        <taxon>Ascomycota</taxon>
        <taxon>Pezizomycotina</taxon>
        <taxon>Sordariomycetes</taxon>
        <taxon>Hypocreomycetidae</taxon>
        <taxon>Glomerellales</taxon>
        <taxon>Plectosphaerellaceae</taxon>
        <taxon>Verticillium</taxon>
    </lineage>
</organism>
<feature type="compositionally biased region" description="Pro residues" evidence="7">
    <location>
        <begin position="1"/>
        <end position="16"/>
    </location>
</feature>
<dbReference type="SUPFAM" id="SSF53335">
    <property type="entry name" value="S-adenosyl-L-methionine-dependent methyltransferases"/>
    <property type="match status" value="1"/>
</dbReference>
<accession>A0A0G4MUT8</accession>
<dbReference type="PROSITE" id="PS50255">
    <property type="entry name" value="CYTOCHROME_B5_2"/>
    <property type="match status" value="1"/>
</dbReference>
<dbReference type="GO" id="GO:0046872">
    <property type="term" value="F:metal ion binding"/>
    <property type="evidence" value="ECO:0007669"/>
    <property type="project" value="UniProtKB-KW"/>
</dbReference>
<evidence type="ECO:0000256" key="2">
    <source>
        <dbReference type="ARBA" id="ARBA00022670"/>
    </source>
</evidence>
<dbReference type="CDD" id="cd07331">
    <property type="entry name" value="M48C_Oma1_like"/>
    <property type="match status" value="1"/>
</dbReference>
<proteinExistence type="predicted"/>
<dbReference type="GO" id="GO:0034982">
    <property type="term" value="P:mitochondrial protein processing"/>
    <property type="evidence" value="ECO:0007669"/>
    <property type="project" value="TreeGrafter"/>
</dbReference>
<dbReference type="PANTHER" id="PTHR22726">
    <property type="entry name" value="METALLOENDOPEPTIDASE OMA1"/>
    <property type="match status" value="1"/>
</dbReference>
<dbReference type="Pfam" id="PF00173">
    <property type="entry name" value="Cyt-b5"/>
    <property type="match status" value="1"/>
</dbReference>
<feature type="transmembrane region" description="Helical" evidence="8">
    <location>
        <begin position="657"/>
        <end position="684"/>
    </location>
</feature>
<keyword evidence="6" id="KW-0482">Metalloprotease</keyword>
<dbReference type="GO" id="GO:0006515">
    <property type="term" value="P:protein quality control for misfolded or incompletely synthesized proteins"/>
    <property type="evidence" value="ECO:0007669"/>
    <property type="project" value="TreeGrafter"/>
</dbReference>
<dbReference type="SMART" id="SM01117">
    <property type="entry name" value="Cyt-b5"/>
    <property type="match status" value="1"/>
</dbReference>
<dbReference type="InterPro" id="IPR029063">
    <property type="entry name" value="SAM-dependent_MTases_sf"/>
</dbReference>
<name>A0A0G4MUT8_VERLO</name>
<evidence type="ECO:0000256" key="5">
    <source>
        <dbReference type="ARBA" id="ARBA00022833"/>
    </source>
</evidence>
<dbReference type="AlphaFoldDB" id="A0A0G4MUT8"/>
<reference evidence="11" key="1">
    <citation type="submission" date="2015-05" db="EMBL/GenBank/DDBJ databases">
        <authorList>
            <person name="Fogelqvist Johan"/>
        </authorList>
    </citation>
    <scope>NUCLEOTIDE SEQUENCE [LARGE SCALE GENOMIC DNA]</scope>
</reference>
<dbReference type="CDD" id="cd02440">
    <property type="entry name" value="AdoMet_MTases"/>
    <property type="match status" value="1"/>
</dbReference>
<feature type="compositionally biased region" description="Acidic residues" evidence="7">
    <location>
        <begin position="41"/>
        <end position="51"/>
    </location>
</feature>
<dbReference type="GO" id="GO:0004222">
    <property type="term" value="F:metalloendopeptidase activity"/>
    <property type="evidence" value="ECO:0007669"/>
    <property type="project" value="InterPro"/>
</dbReference>
<dbReference type="InterPro" id="IPR036400">
    <property type="entry name" value="Cyt_B5-like_heme/steroid_sf"/>
</dbReference>
<comment type="cofactor">
    <cofactor evidence="1">
        <name>Zn(2+)</name>
        <dbReference type="ChEBI" id="CHEBI:29105"/>
    </cofactor>
</comment>
<dbReference type="Gene3D" id="3.10.120.10">
    <property type="entry name" value="Cytochrome b5-like heme/steroid binding domain"/>
    <property type="match status" value="1"/>
</dbReference>